<proteinExistence type="predicted"/>
<evidence type="ECO:0000313" key="2">
    <source>
        <dbReference type="EMBL" id="MFD1095807.1"/>
    </source>
</evidence>
<dbReference type="NCBIfam" id="TIGR00847">
    <property type="entry name" value="ccoS"/>
    <property type="match status" value="1"/>
</dbReference>
<accession>A0ABW3NTM3</accession>
<dbReference type="RefSeq" id="WP_380744852.1">
    <property type="nucleotide sequence ID" value="NZ_JBHTLI010000001.1"/>
</dbReference>
<name>A0ABW3NTM3_9FLAO</name>
<evidence type="ECO:0000313" key="3">
    <source>
        <dbReference type="Proteomes" id="UP001597131"/>
    </source>
</evidence>
<comment type="caution">
    <text evidence="2">The sequence shown here is derived from an EMBL/GenBank/DDBJ whole genome shotgun (WGS) entry which is preliminary data.</text>
</comment>
<gene>
    <name evidence="2" type="primary">ccoS</name>
    <name evidence="2" type="ORF">ACFQ3Q_08610</name>
</gene>
<keyword evidence="1" id="KW-1133">Transmembrane helix</keyword>
<keyword evidence="3" id="KW-1185">Reference proteome</keyword>
<feature type="transmembrane region" description="Helical" evidence="1">
    <location>
        <begin position="6"/>
        <end position="26"/>
    </location>
</feature>
<dbReference type="InterPro" id="IPR004714">
    <property type="entry name" value="Cyt_oxidase_maturation_cbb3"/>
</dbReference>
<organism evidence="2 3">
    <name type="scientific">Salegentibacter chungangensis</name>
    <dbReference type="NCBI Taxonomy" id="1335724"/>
    <lineage>
        <taxon>Bacteria</taxon>
        <taxon>Pseudomonadati</taxon>
        <taxon>Bacteroidota</taxon>
        <taxon>Flavobacteriia</taxon>
        <taxon>Flavobacteriales</taxon>
        <taxon>Flavobacteriaceae</taxon>
        <taxon>Salegentibacter</taxon>
    </lineage>
</organism>
<dbReference type="EMBL" id="JBHTLI010000001">
    <property type="protein sequence ID" value="MFD1095807.1"/>
    <property type="molecule type" value="Genomic_DNA"/>
</dbReference>
<evidence type="ECO:0000256" key="1">
    <source>
        <dbReference type="SAM" id="Phobius"/>
    </source>
</evidence>
<sequence>MDIIYLLLALSVLVALVFFFAFIFSVKKGQYDDVYTPSVRMLFDDEIVKPKPNKKESTTKEKSN</sequence>
<protein>
    <submittedName>
        <fullName evidence="2">Cbb3-type cytochrome oxidase assembly protein CcoS</fullName>
    </submittedName>
</protein>
<keyword evidence="1" id="KW-0812">Transmembrane</keyword>
<keyword evidence="1" id="KW-0472">Membrane</keyword>
<dbReference type="PANTHER" id="PTHR41532">
    <property type="entry name" value="FIXS PROTEIN"/>
    <property type="match status" value="1"/>
</dbReference>
<dbReference type="PANTHER" id="PTHR41532:SF1">
    <property type="entry name" value="FIXS PROTEIN"/>
    <property type="match status" value="1"/>
</dbReference>
<reference evidence="3" key="1">
    <citation type="journal article" date="2019" name="Int. J. Syst. Evol. Microbiol.">
        <title>The Global Catalogue of Microorganisms (GCM) 10K type strain sequencing project: providing services to taxonomists for standard genome sequencing and annotation.</title>
        <authorList>
            <consortium name="The Broad Institute Genomics Platform"/>
            <consortium name="The Broad Institute Genome Sequencing Center for Infectious Disease"/>
            <person name="Wu L."/>
            <person name="Ma J."/>
        </authorList>
    </citation>
    <scope>NUCLEOTIDE SEQUENCE [LARGE SCALE GENOMIC DNA]</scope>
    <source>
        <strain evidence="3">CCUG 64793</strain>
    </source>
</reference>
<dbReference type="Pfam" id="PF03597">
    <property type="entry name" value="FixS"/>
    <property type="match status" value="1"/>
</dbReference>
<dbReference type="Proteomes" id="UP001597131">
    <property type="component" value="Unassembled WGS sequence"/>
</dbReference>